<feature type="transmembrane region" description="Helical" evidence="1">
    <location>
        <begin position="12"/>
        <end position="40"/>
    </location>
</feature>
<sequence>MVYAKGVNIKVVLYILSCVFLFSASFLLGIICCAVTRPHFKGFDYLVFQGYLLLFFLISSVFLGIFFTNFIEDFARQHFWWLRCFWYFYTLKLIFIISMGLFANDGYMLMRVLGVGVSIWFYFPAWMLERKTSQWRLGFPAYVLIPDIILVDYLHILKGFEWQPVVSFLSFVIVYALFFKYGFDFVVRGAFKLKLPRLGVLGLYFHKIVLYVFSILGLGGLFLFCIFI</sequence>
<keyword evidence="1" id="KW-0812">Transmembrane</keyword>
<accession>A0A5C1DDN9</accession>
<feature type="transmembrane region" description="Helical" evidence="1">
    <location>
        <begin position="80"/>
        <end position="102"/>
    </location>
</feature>
<evidence type="ECO:0000256" key="1">
    <source>
        <dbReference type="SAM" id="Phobius"/>
    </source>
</evidence>
<dbReference type="AlphaFoldDB" id="A0A5C1DDN9"/>
<evidence type="ECO:0000313" key="2">
    <source>
        <dbReference type="EMBL" id="QEL54861.1"/>
    </source>
</evidence>
<keyword evidence="3" id="KW-1185">Reference proteome</keyword>
<feature type="transmembrane region" description="Helical" evidence="1">
    <location>
        <begin position="168"/>
        <end position="187"/>
    </location>
</feature>
<feature type="transmembrane region" description="Helical" evidence="1">
    <location>
        <begin position="108"/>
        <end position="125"/>
    </location>
</feature>
<feature type="transmembrane region" description="Helical" evidence="1">
    <location>
        <begin position="208"/>
        <end position="227"/>
    </location>
</feature>
<reference evidence="2 3" key="1">
    <citation type="submission" date="2019-08" db="EMBL/GenBank/DDBJ databases">
        <title>Chromobacterium paludis, a novel bacterium isolated from a Maryland marsh pond.</title>
        <authorList>
            <person name="Blackburn M.B."/>
            <person name="Gundersen-Rindal D.E."/>
        </authorList>
    </citation>
    <scope>NUCLEOTIDE SEQUENCE [LARGE SCALE GENOMIC DNA]</scope>
    <source>
        <strain evidence="3">IIBBL 257-1</strain>
    </source>
</reference>
<feature type="transmembrane region" description="Helical" evidence="1">
    <location>
        <begin position="46"/>
        <end position="68"/>
    </location>
</feature>
<name>A0A5C1DDN9_9NEIS</name>
<evidence type="ECO:0000313" key="3">
    <source>
        <dbReference type="Proteomes" id="UP000322079"/>
    </source>
</evidence>
<protein>
    <submittedName>
        <fullName evidence="2">Uncharacterized protein</fullName>
    </submittedName>
</protein>
<dbReference type="RefSeq" id="WP_149295238.1">
    <property type="nucleotide sequence ID" value="NZ_CP043473.1"/>
</dbReference>
<proteinExistence type="predicted"/>
<organism evidence="2 3">
    <name type="scientific">Chromobacterium paludis</name>
    <dbReference type="NCBI Taxonomy" id="2605945"/>
    <lineage>
        <taxon>Bacteria</taxon>
        <taxon>Pseudomonadati</taxon>
        <taxon>Pseudomonadota</taxon>
        <taxon>Betaproteobacteria</taxon>
        <taxon>Neisseriales</taxon>
        <taxon>Chromobacteriaceae</taxon>
        <taxon>Chromobacterium</taxon>
    </lineage>
</organism>
<keyword evidence="1" id="KW-0472">Membrane</keyword>
<dbReference type="Proteomes" id="UP000322079">
    <property type="component" value="Chromosome"/>
</dbReference>
<dbReference type="KEGG" id="chrm:FYK34_04405"/>
<gene>
    <name evidence="2" type="ORF">FYK34_04405</name>
</gene>
<dbReference type="EMBL" id="CP043473">
    <property type="protein sequence ID" value="QEL54861.1"/>
    <property type="molecule type" value="Genomic_DNA"/>
</dbReference>
<keyword evidence="1" id="KW-1133">Transmembrane helix</keyword>